<proteinExistence type="predicted"/>
<dbReference type="RefSeq" id="WP_109926719.1">
    <property type="nucleotide sequence ID" value="NZ_QGNZ01000004.1"/>
</dbReference>
<gene>
    <name evidence="1" type="ORF">DHW03_15270</name>
</gene>
<accession>A0A317EHU3</accession>
<dbReference type="Proteomes" id="UP000245379">
    <property type="component" value="Unassembled WGS sequence"/>
</dbReference>
<protein>
    <submittedName>
        <fullName evidence="1">Uncharacterized protein</fullName>
    </submittedName>
</protein>
<evidence type="ECO:0000313" key="2">
    <source>
        <dbReference type="Proteomes" id="UP000245379"/>
    </source>
</evidence>
<organism evidence="1 2">
    <name type="scientific">Pedobacter yonginense</name>
    <dbReference type="NCBI Taxonomy" id="651869"/>
    <lineage>
        <taxon>Bacteria</taxon>
        <taxon>Pseudomonadati</taxon>
        <taxon>Bacteroidota</taxon>
        <taxon>Sphingobacteriia</taxon>
        <taxon>Sphingobacteriales</taxon>
        <taxon>Sphingobacteriaceae</taxon>
        <taxon>Pedobacter</taxon>
    </lineage>
</organism>
<reference evidence="1 2" key="1">
    <citation type="submission" date="2018-05" db="EMBL/GenBank/DDBJ databases">
        <title>Pedobacter paludis sp. nov., isolated from wetland soil.</title>
        <authorList>
            <person name="Zhang Y."/>
            <person name="Wang G."/>
        </authorList>
    </citation>
    <scope>NUCLEOTIDE SEQUENCE [LARGE SCALE GENOMIC DNA]</scope>
    <source>
        <strain evidence="1 2">KCTC22721</strain>
    </source>
</reference>
<keyword evidence="2" id="KW-1185">Reference proteome</keyword>
<dbReference type="AlphaFoldDB" id="A0A317EHU3"/>
<comment type="caution">
    <text evidence="1">The sequence shown here is derived from an EMBL/GenBank/DDBJ whole genome shotgun (WGS) entry which is preliminary data.</text>
</comment>
<name>A0A317EHU3_9SPHI</name>
<dbReference type="EMBL" id="QGNZ01000004">
    <property type="protein sequence ID" value="PWS26154.1"/>
    <property type="molecule type" value="Genomic_DNA"/>
</dbReference>
<sequence>MVYRKLKKTDEITSVQLQAKIDEHLAIKQLEKEISRSTRSLMKRRNTLVGILKEAGYPRLKKICFEHEQYGALNFWYKENNMMYFEPTE</sequence>
<evidence type="ECO:0000313" key="1">
    <source>
        <dbReference type="EMBL" id="PWS26154.1"/>
    </source>
</evidence>